<sequence>MQVLWMLSERLSDETTVYMVETTAIYRSLNKMKDDLRTINIYADSRSVLMVLESFDENREIILRNKDLLQNISNVNLRWVKAHSGIEGNKMVDSLAKLGTEREEVDLFLPIPKSWVKNRINNETIKKWQSRWNSVDKSLHYMDFCQMFQQKIALVIFISTEF</sequence>
<dbReference type="EMBL" id="BGPR01001971">
    <property type="protein sequence ID" value="GBM65296.1"/>
    <property type="molecule type" value="Genomic_DNA"/>
</dbReference>
<proteinExistence type="predicted"/>
<gene>
    <name evidence="2" type="ORF">AVEN_61625_1</name>
</gene>
<protein>
    <recommendedName>
        <fullName evidence="1">RNase H type-1 domain-containing protein</fullName>
    </recommendedName>
</protein>
<accession>A0A4Y2HIT7</accession>
<evidence type="ECO:0000313" key="3">
    <source>
        <dbReference type="Proteomes" id="UP000499080"/>
    </source>
</evidence>
<dbReference type="PROSITE" id="PS50879">
    <property type="entry name" value="RNASE_H_1"/>
    <property type="match status" value="1"/>
</dbReference>
<dbReference type="GO" id="GO:0003676">
    <property type="term" value="F:nucleic acid binding"/>
    <property type="evidence" value="ECO:0007669"/>
    <property type="project" value="InterPro"/>
</dbReference>
<dbReference type="InterPro" id="IPR002156">
    <property type="entry name" value="RNaseH_domain"/>
</dbReference>
<dbReference type="AlphaFoldDB" id="A0A4Y2HIT7"/>
<dbReference type="Pfam" id="PF00075">
    <property type="entry name" value="RNase_H"/>
    <property type="match status" value="1"/>
</dbReference>
<keyword evidence="3" id="KW-1185">Reference proteome</keyword>
<organism evidence="2 3">
    <name type="scientific">Araneus ventricosus</name>
    <name type="common">Orbweaver spider</name>
    <name type="synonym">Epeira ventricosa</name>
    <dbReference type="NCBI Taxonomy" id="182803"/>
    <lineage>
        <taxon>Eukaryota</taxon>
        <taxon>Metazoa</taxon>
        <taxon>Ecdysozoa</taxon>
        <taxon>Arthropoda</taxon>
        <taxon>Chelicerata</taxon>
        <taxon>Arachnida</taxon>
        <taxon>Araneae</taxon>
        <taxon>Araneomorphae</taxon>
        <taxon>Entelegynae</taxon>
        <taxon>Araneoidea</taxon>
        <taxon>Araneidae</taxon>
        <taxon>Araneus</taxon>
    </lineage>
</organism>
<comment type="caution">
    <text evidence="2">The sequence shown here is derived from an EMBL/GenBank/DDBJ whole genome shotgun (WGS) entry which is preliminary data.</text>
</comment>
<name>A0A4Y2HIT7_ARAVE</name>
<dbReference type="GO" id="GO:0004523">
    <property type="term" value="F:RNA-DNA hybrid ribonuclease activity"/>
    <property type="evidence" value="ECO:0007669"/>
    <property type="project" value="InterPro"/>
</dbReference>
<dbReference type="CDD" id="cd09276">
    <property type="entry name" value="Rnase_HI_RT_non_LTR"/>
    <property type="match status" value="1"/>
</dbReference>
<dbReference type="InterPro" id="IPR036397">
    <property type="entry name" value="RNaseH_sf"/>
</dbReference>
<dbReference type="Gene3D" id="3.30.420.10">
    <property type="entry name" value="Ribonuclease H-like superfamily/Ribonuclease H"/>
    <property type="match status" value="1"/>
</dbReference>
<evidence type="ECO:0000259" key="1">
    <source>
        <dbReference type="PROSITE" id="PS50879"/>
    </source>
</evidence>
<dbReference type="Proteomes" id="UP000499080">
    <property type="component" value="Unassembled WGS sequence"/>
</dbReference>
<dbReference type="SUPFAM" id="SSF53098">
    <property type="entry name" value="Ribonuclease H-like"/>
    <property type="match status" value="1"/>
</dbReference>
<reference evidence="2 3" key="1">
    <citation type="journal article" date="2019" name="Sci. Rep.">
        <title>Orb-weaving spider Araneus ventricosus genome elucidates the spidroin gene catalogue.</title>
        <authorList>
            <person name="Kono N."/>
            <person name="Nakamura H."/>
            <person name="Ohtoshi R."/>
            <person name="Moran D.A.P."/>
            <person name="Shinohara A."/>
            <person name="Yoshida Y."/>
            <person name="Fujiwara M."/>
            <person name="Mori M."/>
            <person name="Tomita M."/>
            <person name="Arakawa K."/>
        </authorList>
    </citation>
    <scope>NUCLEOTIDE SEQUENCE [LARGE SCALE GENOMIC DNA]</scope>
</reference>
<evidence type="ECO:0000313" key="2">
    <source>
        <dbReference type="EMBL" id="GBM65296.1"/>
    </source>
</evidence>
<feature type="domain" description="RNase H type-1" evidence="1">
    <location>
        <begin position="1"/>
        <end position="101"/>
    </location>
</feature>
<dbReference type="OrthoDB" id="8058917at2759"/>
<dbReference type="InterPro" id="IPR012337">
    <property type="entry name" value="RNaseH-like_sf"/>
</dbReference>